<dbReference type="Proteomes" id="UP000298412">
    <property type="component" value="Unassembled WGS sequence"/>
</dbReference>
<protein>
    <submittedName>
        <fullName evidence="2">Uncharacterized protein</fullName>
    </submittedName>
</protein>
<evidence type="ECO:0000313" key="2">
    <source>
        <dbReference type="EMBL" id="TFC11395.1"/>
    </source>
</evidence>
<evidence type="ECO:0000313" key="3">
    <source>
        <dbReference type="Proteomes" id="UP000298412"/>
    </source>
</evidence>
<name>A0A4R8WMQ6_9MICO</name>
<organism evidence="2 3">
    <name type="scientific">Cryobacterium algoritolerans</name>
    <dbReference type="NCBI Taxonomy" id="1259184"/>
    <lineage>
        <taxon>Bacteria</taxon>
        <taxon>Bacillati</taxon>
        <taxon>Actinomycetota</taxon>
        <taxon>Actinomycetes</taxon>
        <taxon>Micrococcales</taxon>
        <taxon>Microbacteriaceae</taxon>
        <taxon>Cryobacterium</taxon>
    </lineage>
</organism>
<reference evidence="2 3" key="1">
    <citation type="submission" date="2019-03" db="EMBL/GenBank/DDBJ databases">
        <title>Genomics of glacier-inhabiting Cryobacterium strains.</title>
        <authorList>
            <person name="Liu Q."/>
            <person name="Xin Y.-H."/>
        </authorList>
    </citation>
    <scope>NUCLEOTIDE SEQUENCE [LARGE SCALE GENOMIC DNA]</scope>
    <source>
        <strain evidence="2 3">MDT1-3</strain>
    </source>
</reference>
<feature type="compositionally biased region" description="Low complexity" evidence="1">
    <location>
        <begin position="33"/>
        <end position="45"/>
    </location>
</feature>
<accession>A0A4R8WMQ6</accession>
<evidence type="ECO:0000256" key="1">
    <source>
        <dbReference type="SAM" id="MobiDB-lite"/>
    </source>
</evidence>
<feature type="compositionally biased region" description="Basic residues" evidence="1">
    <location>
        <begin position="120"/>
        <end position="133"/>
    </location>
</feature>
<comment type="caution">
    <text evidence="2">The sequence shown here is derived from an EMBL/GenBank/DDBJ whole genome shotgun (WGS) entry which is preliminary data.</text>
</comment>
<keyword evidence="3" id="KW-1185">Reference proteome</keyword>
<dbReference type="EMBL" id="SOFP01000070">
    <property type="protein sequence ID" value="TFC11395.1"/>
    <property type="molecule type" value="Genomic_DNA"/>
</dbReference>
<dbReference type="AlphaFoldDB" id="A0A4R8WMQ6"/>
<gene>
    <name evidence="2" type="ORF">E3O19_14150</name>
</gene>
<dbReference type="RefSeq" id="WP_134568609.1">
    <property type="nucleotide sequence ID" value="NZ_SOFP01000070.1"/>
</dbReference>
<proteinExistence type="predicted"/>
<sequence>MQRIEYARPLTTGAPEAWPPNAGTTPVHDEGDAPGPGTTAVGAGADEADLRRAGRHPSPWARARPAATSAGTPWASGGGPRSMVASPHARGSVSRRSSGADRVSSPRVAPRVFDHDAHRARNVARKLAQRTTT</sequence>
<feature type="region of interest" description="Disordered" evidence="1">
    <location>
        <begin position="1"/>
        <end position="133"/>
    </location>
</feature>
<feature type="compositionally biased region" description="Low complexity" evidence="1">
    <location>
        <begin position="89"/>
        <end position="105"/>
    </location>
</feature>